<reference evidence="2" key="1">
    <citation type="journal article" date="2013" name="Genome Announc.">
        <title>Whole-Genome Sequencing of Lactobacillus shenzhenensis Strain LY-73T.</title>
        <authorList>
            <person name="Lin Z."/>
            <person name="Liu Z."/>
            <person name="Yang R."/>
            <person name="Zou Y."/>
            <person name="Wan D."/>
            <person name="Chen J."/>
            <person name="Guo M."/>
            <person name="Zhao J."/>
            <person name="Fang C."/>
            <person name="Yang R."/>
            <person name="Liu F."/>
        </authorList>
    </citation>
    <scope>NUCLEOTIDE SEQUENCE [LARGE SCALE GENOMIC DNA]</scope>
    <source>
        <strain evidence="2">LY-73</strain>
    </source>
</reference>
<gene>
    <name evidence="1" type="ORF">L248_2588</name>
</gene>
<dbReference type="AlphaFoldDB" id="U4TPZ2"/>
<proteinExistence type="predicted"/>
<organism evidence="1 2">
    <name type="scientific">Schleiferilactobacillus shenzhenensis LY-73</name>
    <dbReference type="NCBI Taxonomy" id="1231336"/>
    <lineage>
        <taxon>Bacteria</taxon>
        <taxon>Bacillati</taxon>
        <taxon>Bacillota</taxon>
        <taxon>Bacilli</taxon>
        <taxon>Lactobacillales</taxon>
        <taxon>Lactobacillaceae</taxon>
        <taxon>Schleiferilactobacillus</taxon>
    </lineage>
</organism>
<protein>
    <submittedName>
        <fullName evidence="1">Uncharacterized protein</fullName>
    </submittedName>
</protein>
<dbReference type="Proteomes" id="UP000030647">
    <property type="component" value="Unassembled WGS sequence"/>
</dbReference>
<evidence type="ECO:0000313" key="1">
    <source>
        <dbReference type="EMBL" id="ERL65515.1"/>
    </source>
</evidence>
<accession>U4TPZ2</accession>
<evidence type="ECO:0000313" key="2">
    <source>
        <dbReference type="Proteomes" id="UP000030647"/>
    </source>
</evidence>
<dbReference type="HOGENOM" id="CLU_2617631_0_0_9"/>
<sequence length="78" mass="8813">MSSDGKKRDWSHWRLAFYAEAAGETGLFLCPAQTPGRATFKILLVFSNEGTAATNRAWDRRAVANPYFGQIHRQNIIQ</sequence>
<keyword evidence="2" id="KW-1185">Reference proteome</keyword>
<dbReference type="STRING" id="1231336.L248_2588"/>
<dbReference type="EMBL" id="KI271586">
    <property type="protein sequence ID" value="ERL65515.1"/>
    <property type="molecule type" value="Genomic_DNA"/>
</dbReference>
<name>U4TPZ2_9LACO</name>